<name>A0A1E3HB77_9TREE</name>
<organism evidence="1 2">
    <name type="scientific">Cryptococcus amylolentus CBS 6039</name>
    <dbReference type="NCBI Taxonomy" id="1295533"/>
    <lineage>
        <taxon>Eukaryota</taxon>
        <taxon>Fungi</taxon>
        <taxon>Dikarya</taxon>
        <taxon>Basidiomycota</taxon>
        <taxon>Agaricomycotina</taxon>
        <taxon>Tremellomycetes</taxon>
        <taxon>Tremellales</taxon>
        <taxon>Cryptococcaceae</taxon>
        <taxon>Cryptococcus</taxon>
    </lineage>
</organism>
<dbReference type="Proteomes" id="UP000094065">
    <property type="component" value="Unassembled WGS sequence"/>
</dbReference>
<protein>
    <submittedName>
        <fullName evidence="1">Uncharacterized protein</fullName>
    </submittedName>
</protein>
<evidence type="ECO:0000313" key="1">
    <source>
        <dbReference type="EMBL" id="ODN73580.1"/>
    </source>
</evidence>
<accession>A0A1E3HB77</accession>
<dbReference type="GeneID" id="30159388"/>
<proteinExistence type="predicted"/>
<dbReference type="EMBL" id="AWGJ01000013">
    <property type="protein sequence ID" value="ODN73580.1"/>
    <property type="molecule type" value="Genomic_DNA"/>
</dbReference>
<dbReference type="AlphaFoldDB" id="A0A1E3HB77"/>
<evidence type="ECO:0000313" key="2">
    <source>
        <dbReference type="Proteomes" id="UP000094065"/>
    </source>
</evidence>
<dbReference type="RefSeq" id="XP_018989492.1">
    <property type="nucleotide sequence ID" value="XM_019142921.1"/>
</dbReference>
<comment type="caution">
    <text evidence="1">The sequence shown here is derived from an EMBL/GenBank/DDBJ whole genome shotgun (WGS) entry which is preliminary data.</text>
</comment>
<keyword evidence="2" id="KW-1185">Reference proteome</keyword>
<dbReference type="OrthoDB" id="10292007at2759"/>
<sequence length="304" mass="33367">MADFNINANEGAITIPPGTSYSTMANNQPLSCQTTLNDSVTLNTAEGFDPSEWRDDGKDVWVEPLWATRYPERDTGTDFVSQDPLNTKRVLAPTRSIHKHISRGGLRNDDAVSHLREQEIDVSNALYGAFMESADEGMSNALTFAMAHVGDEADGGPIYTKGDAQEVAARLARAHVISVLEAQVAMEEEIKSITPEELGCHEDDSPVVKEKIKALYVTSVIKSSRKVMDESLRSGRSTVVWDGEGARVTLLTGQLSGIERTRESGLFDDERRSWISLDGERNGVMEDTNGNRTRFTVIAENGSE</sequence>
<reference evidence="1 2" key="1">
    <citation type="submission" date="2016-06" db="EMBL/GenBank/DDBJ databases">
        <title>Evolution of pathogenesis and genome organization in the Tremellales.</title>
        <authorList>
            <person name="Cuomo C."/>
            <person name="Litvintseva A."/>
            <person name="Heitman J."/>
            <person name="Chen Y."/>
            <person name="Sun S."/>
            <person name="Springer D."/>
            <person name="Dromer F."/>
            <person name="Young S."/>
            <person name="Zeng Q."/>
            <person name="Chapman S."/>
            <person name="Gujja S."/>
            <person name="Saif S."/>
            <person name="Birren B."/>
        </authorList>
    </citation>
    <scope>NUCLEOTIDE SEQUENCE [LARGE SCALE GENOMIC DNA]</scope>
    <source>
        <strain evidence="1 2">CBS 6039</strain>
    </source>
</reference>
<gene>
    <name evidence="1" type="ORF">L202_08079</name>
</gene>